<evidence type="ECO:0000313" key="4">
    <source>
        <dbReference type="Proteomes" id="UP000070352"/>
    </source>
</evidence>
<comment type="caution">
    <text evidence="3">The sequence shown here is derived from an EMBL/GenBank/DDBJ whole genome shotgun (WGS) entry which is preliminary data.</text>
</comment>
<feature type="transmembrane region" description="Helical" evidence="1">
    <location>
        <begin position="31"/>
        <end position="49"/>
    </location>
</feature>
<dbReference type="SMART" id="SM00091">
    <property type="entry name" value="PAS"/>
    <property type="match status" value="1"/>
</dbReference>
<dbReference type="InterPro" id="IPR013767">
    <property type="entry name" value="PAS_fold"/>
</dbReference>
<keyword evidence="1" id="KW-0472">Membrane</keyword>
<dbReference type="RefSeq" id="WP_082732424.1">
    <property type="nucleotide sequence ID" value="NZ_LSKU01000001.1"/>
</dbReference>
<evidence type="ECO:0000259" key="2">
    <source>
        <dbReference type="PROSITE" id="PS50112"/>
    </source>
</evidence>
<dbReference type="OrthoDB" id="9765776at2"/>
<keyword evidence="4" id="KW-1185">Reference proteome</keyword>
<feature type="domain" description="PAS" evidence="2">
    <location>
        <begin position="97"/>
        <end position="148"/>
    </location>
</feature>
<reference evidence="3 4" key="1">
    <citation type="submission" date="2016-02" db="EMBL/GenBank/DDBJ databases">
        <title>Draft Genome for Tepidibacillus decaturensis nov. sp. Strain Z9, an Anaerobic, Moderately Thermophilic and Heterotrophic Bacterium from Deep Subsurface of the Illinois Basin, USA.</title>
        <authorList>
            <person name="Dong Y."/>
            <person name="Chang J.Y."/>
            <person name="Sanford R."/>
            <person name="Fouke B.W."/>
        </authorList>
    </citation>
    <scope>NUCLEOTIDE SEQUENCE [LARGE SCALE GENOMIC DNA]</scope>
    <source>
        <strain evidence="3 4">Z9</strain>
    </source>
</reference>
<dbReference type="InterPro" id="IPR000014">
    <property type="entry name" value="PAS"/>
</dbReference>
<dbReference type="STRING" id="1413211.U473_07405"/>
<protein>
    <recommendedName>
        <fullName evidence="2">PAS domain-containing protein</fullName>
    </recommendedName>
</protein>
<proteinExistence type="predicted"/>
<dbReference type="EMBL" id="LSKU01000001">
    <property type="protein sequence ID" value="KXG43853.1"/>
    <property type="molecule type" value="Genomic_DNA"/>
</dbReference>
<feature type="transmembrane region" description="Helical" evidence="1">
    <location>
        <begin position="69"/>
        <end position="86"/>
    </location>
</feature>
<dbReference type="InterPro" id="IPR035965">
    <property type="entry name" value="PAS-like_dom_sf"/>
</dbReference>
<dbReference type="GO" id="GO:0006355">
    <property type="term" value="P:regulation of DNA-templated transcription"/>
    <property type="evidence" value="ECO:0007669"/>
    <property type="project" value="InterPro"/>
</dbReference>
<dbReference type="PROSITE" id="PS50112">
    <property type="entry name" value="PAS"/>
    <property type="match status" value="1"/>
</dbReference>
<keyword evidence="1" id="KW-0812">Transmembrane</keyword>
<gene>
    <name evidence="3" type="ORF">U473_07405</name>
</gene>
<evidence type="ECO:0000313" key="3">
    <source>
        <dbReference type="EMBL" id="KXG43853.1"/>
    </source>
</evidence>
<name>A0A135L4R6_9BACI</name>
<dbReference type="AlphaFoldDB" id="A0A135L4R6"/>
<dbReference type="Proteomes" id="UP000070352">
    <property type="component" value="Unassembled WGS sequence"/>
</dbReference>
<organism evidence="3 4">
    <name type="scientific">Tepidibacillus decaturensis</name>
    <dbReference type="NCBI Taxonomy" id="1413211"/>
    <lineage>
        <taxon>Bacteria</taxon>
        <taxon>Bacillati</taxon>
        <taxon>Bacillota</taxon>
        <taxon>Bacilli</taxon>
        <taxon>Bacillales</taxon>
        <taxon>Bacillaceae</taxon>
        <taxon>Tepidibacillus</taxon>
    </lineage>
</organism>
<sequence>MVKLNNHNSSIGFTTELTTNYRKEKVSSLKITFLYFIIANAFLLLANFVTQLKDDNTIHSILALHDFKYLIAIIFTSLFVFLFIYYNRLKLRKDELDLCMLSKIIEQSPISIIIMDENGKIEDVNPQCTQLTGYTYEEMLGKHYSIFHDSITLSQNWQGEFQSKKKMENYFGGMYLFPLSKMRRKRLLAILLRLRILQ</sequence>
<dbReference type="SUPFAM" id="SSF55785">
    <property type="entry name" value="PYP-like sensor domain (PAS domain)"/>
    <property type="match status" value="1"/>
</dbReference>
<accession>A0A135L4R6</accession>
<dbReference type="Pfam" id="PF00989">
    <property type="entry name" value="PAS"/>
    <property type="match status" value="1"/>
</dbReference>
<dbReference type="NCBIfam" id="TIGR00229">
    <property type="entry name" value="sensory_box"/>
    <property type="match status" value="1"/>
</dbReference>
<evidence type="ECO:0000256" key="1">
    <source>
        <dbReference type="SAM" id="Phobius"/>
    </source>
</evidence>
<dbReference type="Gene3D" id="3.30.450.20">
    <property type="entry name" value="PAS domain"/>
    <property type="match status" value="1"/>
</dbReference>
<keyword evidence="1" id="KW-1133">Transmembrane helix</keyword>
<dbReference type="CDD" id="cd00130">
    <property type="entry name" value="PAS"/>
    <property type="match status" value="1"/>
</dbReference>